<comment type="caution">
    <text evidence="2">The sequence shown here is derived from an EMBL/GenBank/DDBJ whole genome shotgun (WGS) entry which is preliminary data.</text>
</comment>
<dbReference type="EMBL" id="WOCE01000011">
    <property type="protein sequence ID" value="KAE9603522.1"/>
    <property type="molecule type" value="Genomic_DNA"/>
</dbReference>
<proteinExistence type="predicted"/>
<evidence type="ECO:0000256" key="1">
    <source>
        <dbReference type="SAM" id="Phobius"/>
    </source>
</evidence>
<feature type="transmembrane region" description="Helical" evidence="1">
    <location>
        <begin position="12"/>
        <end position="34"/>
    </location>
</feature>
<protein>
    <submittedName>
        <fullName evidence="2">Uncharacterized protein</fullName>
    </submittedName>
</protein>
<reference evidence="3" key="1">
    <citation type="journal article" date="2020" name="Nat. Commun.">
        <title>Genome sequence of the cluster root forming white lupin.</title>
        <authorList>
            <person name="Hufnagel B."/>
            <person name="Marques A."/>
            <person name="Soriano A."/>
            <person name="Marques L."/>
            <person name="Divol F."/>
            <person name="Doumas P."/>
            <person name="Sallet E."/>
            <person name="Mancinotti D."/>
            <person name="Carrere S."/>
            <person name="Marande W."/>
            <person name="Arribat S."/>
            <person name="Keller J."/>
            <person name="Huneau C."/>
            <person name="Blein T."/>
            <person name="Aime D."/>
            <person name="Laguerre M."/>
            <person name="Taylor J."/>
            <person name="Schubert V."/>
            <person name="Nelson M."/>
            <person name="Geu-Flores F."/>
            <person name="Crespi M."/>
            <person name="Gallardo-Guerrero K."/>
            <person name="Delaux P.-M."/>
            <person name="Salse J."/>
            <person name="Berges H."/>
            <person name="Guyot R."/>
            <person name="Gouzy J."/>
            <person name="Peret B."/>
        </authorList>
    </citation>
    <scope>NUCLEOTIDE SEQUENCE [LARGE SCALE GENOMIC DNA]</scope>
    <source>
        <strain evidence="3">cv. Amiga</strain>
    </source>
</reference>
<dbReference type="AlphaFoldDB" id="A0A6A4PQ77"/>
<gene>
    <name evidence="2" type="ORF">Lalb_Chr11g0061801</name>
</gene>
<name>A0A6A4PQ77_LUPAL</name>
<evidence type="ECO:0000313" key="3">
    <source>
        <dbReference type="Proteomes" id="UP000447434"/>
    </source>
</evidence>
<keyword evidence="1" id="KW-0472">Membrane</keyword>
<keyword evidence="1" id="KW-1133">Transmembrane helix</keyword>
<evidence type="ECO:0000313" key="2">
    <source>
        <dbReference type="EMBL" id="KAE9603522.1"/>
    </source>
</evidence>
<organism evidence="2 3">
    <name type="scientific">Lupinus albus</name>
    <name type="common">White lupine</name>
    <name type="synonym">Lupinus termis</name>
    <dbReference type="NCBI Taxonomy" id="3870"/>
    <lineage>
        <taxon>Eukaryota</taxon>
        <taxon>Viridiplantae</taxon>
        <taxon>Streptophyta</taxon>
        <taxon>Embryophyta</taxon>
        <taxon>Tracheophyta</taxon>
        <taxon>Spermatophyta</taxon>
        <taxon>Magnoliopsida</taxon>
        <taxon>eudicotyledons</taxon>
        <taxon>Gunneridae</taxon>
        <taxon>Pentapetalae</taxon>
        <taxon>rosids</taxon>
        <taxon>fabids</taxon>
        <taxon>Fabales</taxon>
        <taxon>Fabaceae</taxon>
        <taxon>Papilionoideae</taxon>
        <taxon>50 kb inversion clade</taxon>
        <taxon>genistoids sensu lato</taxon>
        <taxon>core genistoids</taxon>
        <taxon>Genisteae</taxon>
        <taxon>Lupinus</taxon>
    </lineage>
</organism>
<keyword evidence="3" id="KW-1185">Reference proteome</keyword>
<sequence length="85" mass="9789">MGQRKDETLSTFSMFSFSSFCPLISLLHFPHIIFQCLVDGLLSLTSAAQFDFLSTIHVSHMCNCITMHFICHILFIILNWFATRN</sequence>
<accession>A0A6A4PQ77</accession>
<dbReference type="Proteomes" id="UP000447434">
    <property type="component" value="Chromosome 11"/>
</dbReference>
<feature type="transmembrane region" description="Helical" evidence="1">
    <location>
        <begin position="54"/>
        <end position="82"/>
    </location>
</feature>
<keyword evidence="1" id="KW-0812">Transmembrane</keyword>